<name>A0A3P7ZSV4_HELPZ</name>
<dbReference type="GO" id="GO:0031297">
    <property type="term" value="P:replication fork processing"/>
    <property type="evidence" value="ECO:0007669"/>
    <property type="project" value="TreeGrafter"/>
</dbReference>
<dbReference type="Pfam" id="PF17906">
    <property type="entry name" value="HTH_48"/>
    <property type="match status" value="1"/>
</dbReference>
<dbReference type="GO" id="GO:0006303">
    <property type="term" value="P:double-strand break repair via nonhomologous end joining"/>
    <property type="evidence" value="ECO:0007669"/>
    <property type="project" value="TreeGrafter"/>
</dbReference>
<dbReference type="GO" id="GO:0000729">
    <property type="term" value="P:DNA double-strand break processing"/>
    <property type="evidence" value="ECO:0007669"/>
    <property type="project" value="TreeGrafter"/>
</dbReference>
<dbReference type="EMBL" id="UZAH01026965">
    <property type="protein sequence ID" value="VDO87237.1"/>
    <property type="molecule type" value="Genomic_DNA"/>
</dbReference>
<keyword evidence="3" id="KW-1185">Reference proteome</keyword>
<dbReference type="GO" id="GO:0015074">
    <property type="term" value="P:DNA integration"/>
    <property type="evidence" value="ECO:0007669"/>
    <property type="project" value="TreeGrafter"/>
</dbReference>
<evidence type="ECO:0000259" key="1">
    <source>
        <dbReference type="Pfam" id="PF17906"/>
    </source>
</evidence>
<reference evidence="4" key="2">
    <citation type="submission" date="2019-09" db="UniProtKB">
        <authorList>
            <consortium name="WormBaseParasite"/>
        </authorList>
    </citation>
    <scope>IDENTIFICATION</scope>
</reference>
<dbReference type="InterPro" id="IPR041426">
    <property type="entry name" value="Mos1_HTH"/>
</dbReference>
<evidence type="ECO:0000313" key="4">
    <source>
        <dbReference type="WBParaSite" id="HPBE_0001104001-mRNA-1"/>
    </source>
</evidence>
<dbReference type="WBParaSite" id="HPBE_0001104001-mRNA-1">
    <property type="protein sequence ID" value="HPBE_0001104001-mRNA-1"/>
    <property type="gene ID" value="HPBE_0001104001"/>
</dbReference>
<dbReference type="InterPro" id="IPR052709">
    <property type="entry name" value="Transposase-MT_Hybrid"/>
</dbReference>
<dbReference type="GO" id="GO:0035861">
    <property type="term" value="C:site of double-strand break"/>
    <property type="evidence" value="ECO:0007669"/>
    <property type="project" value="TreeGrafter"/>
</dbReference>
<evidence type="ECO:0000313" key="3">
    <source>
        <dbReference type="Proteomes" id="UP000050761"/>
    </source>
</evidence>
<proteinExistence type="predicted"/>
<dbReference type="GO" id="GO:0005634">
    <property type="term" value="C:nucleus"/>
    <property type="evidence" value="ECO:0007669"/>
    <property type="project" value="TreeGrafter"/>
</dbReference>
<evidence type="ECO:0000313" key="2">
    <source>
        <dbReference type="EMBL" id="VDO87237.1"/>
    </source>
</evidence>
<sequence>MSNDQQDVQQSQRHGRCSRVSQNQKEILVKLVLVDGRITHEASQIAGVMEKTARSIINSYKREDEIVERTRGAACDAISSPAPSRAFAIDDKKLLYRPTTLLQYRSGRSANESHRFLPETMKEQAPSQATCFDWCRKFDNGDDSLKDSRRTGRPHTQNRQLVLATCGAQPDLSVRELSGLTNTPKSTVHDALRPSGKIAKLPQVVSHALTSQDKRKRVDICPSLLNRFLLNRLDRLDRHNG</sequence>
<dbReference type="PANTHER" id="PTHR46060">
    <property type="entry name" value="MARINER MOS1 TRANSPOSASE-LIKE PROTEIN"/>
    <property type="match status" value="1"/>
</dbReference>
<feature type="domain" description="Mos1 transposase HTH" evidence="1">
    <location>
        <begin position="97"/>
        <end position="142"/>
    </location>
</feature>
<dbReference type="AlphaFoldDB" id="A0A3P7ZSV4"/>
<dbReference type="GO" id="GO:0044774">
    <property type="term" value="P:mitotic DNA integrity checkpoint signaling"/>
    <property type="evidence" value="ECO:0007669"/>
    <property type="project" value="TreeGrafter"/>
</dbReference>
<accession>A0A3P7ZSV4</accession>
<dbReference type="Gene3D" id="1.10.10.1450">
    <property type="match status" value="1"/>
</dbReference>
<dbReference type="GO" id="GO:0000014">
    <property type="term" value="F:single-stranded DNA endodeoxyribonuclease activity"/>
    <property type="evidence" value="ECO:0007669"/>
    <property type="project" value="TreeGrafter"/>
</dbReference>
<dbReference type="GO" id="GO:0003697">
    <property type="term" value="F:single-stranded DNA binding"/>
    <property type="evidence" value="ECO:0007669"/>
    <property type="project" value="TreeGrafter"/>
</dbReference>
<dbReference type="GO" id="GO:0003690">
    <property type="term" value="F:double-stranded DNA binding"/>
    <property type="evidence" value="ECO:0007669"/>
    <property type="project" value="TreeGrafter"/>
</dbReference>
<dbReference type="GO" id="GO:0044547">
    <property type="term" value="F:DNA topoisomerase binding"/>
    <property type="evidence" value="ECO:0007669"/>
    <property type="project" value="TreeGrafter"/>
</dbReference>
<organism evidence="2">
    <name type="scientific">Heligmosomoides polygyrus</name>
    <name type="common">Parasitic roundworm</name>
    <dbReference type="NCBI Taxonomy" id="6339"/>
    <lineage>
        <taxon>Eukaryota</taxon>
        <taxon>Metazoa</taxon>
        <taxon>Ecdysozoa</taxon>
        <taxon>Nematoda</taxon>
        <taxon>Chromadorea</taxon>
        <taxon>Rhabditida</taxon>
        <taxon>Rhabditina</taxon>
        <taxon>Rhabditomorpha</taxon>
        <taxon>Strongyloidea</taxon>
        <taxon>Heligmosomidae</taxon>
        <taxon>Heligmosomoides</taxon>
    </lineage>
</organism>
<dbReference type="GO" id="GO:0000793">
    <property type="term" value="C:condensed chromosome"/>
    <property type="evidence" value="ECO:0007669"/>
    <property type="project" value="TreeGrafter"/>
</dbReference>
<dbReference type="Proteomes" id="UP000050761">
    <property type="component" value="Unassembled WGS sequence"/>
</dbReference>
<dbReference type="PANTHER" id="PTHR46060:SF2">
    <property type="entry name" value="HISTONE-LYSINE N-METHYLTRANSFERASE SETMAR"/>
    <property type="match status" value="1"/>
</dbReference>
<reference evidence="2 3" key="1">
    <citation type="submission" date="2018-11" db="EMBL/GenBank/DDBJ databases">
        <authorList>
            <consortium name="Pathogen Informatics"/>
        </authorList>
    </citation>
    <scope>NUCLEOTIDE SEQUENCE [LARGE SCALE GENOMIC DNA]</scope>
</reference>
<dbReference type="GO" id="GO:0042800">
    <property type="term" value="F:histone H3K4 methyltransferase activity"/>
    <property type="evidence" value="ECO:0007669"/>
    <property type="project" value="TreeGrafter"/>
</dbReference>
<gene>
    <name evidence="2" type="ORF">HPBE_LOCUS11041</name>
</gene>
<protein>
    <submittedName>
        <fullName evidence="4">HTH_48 domain-containing protein</fullName>
    </submittedName>
</protein>
<dbReference type="OrthoDB" id="10017160at2759"/>
<dbReference type="GO" id="GO:0046975">
    <property type="term" value="F:histone H3K36 methyltransferase activity"/>
    <property type="evidence" value="ECO:0007669"/>
    <property type="project" value="TreeGrafter"/>
</dbReference>